<dbReference type="AlphaFoldDB" id="A0AA38X3H9"/>
<evidence type="ECO:0000256" key="8">
    <source>
        <dbReference type="ARBA" id="ARBA00023306"/>
    </source>
</evidence>
<dbReference type="InterPro" id="IPR008685">
    <property type="entry name" value="Centromere_Mis12"/>
</dbReference>
<proteinExistence type="inferred from homology"/>
<dbReference type="PANTHER" id="PTHR14527">
    <property type="entry name" value="PROTEIN MIS12 HOMOLOG"/>
    <property type="match status" value="1"/>
</dbReference>
<feature type="region of interest" description="Disordered" evidence="10">
    <location>
        <begin position="249"/>
        <end position="268"/>
    </location>
</feature>
<keyword evidence="9" id="KW-0137">Centromere</keyword>
<protein>
    <recommendedName>
        <fullName evidence="13">Kinetochore-associated protein MTW1</fullName>
    </recommendedName>
</protein>
<dbReference type="Proteomes" id="UP001172673">
    <property type="component" value="Unassembled WGS sequence"/>
</dbReference>
<evidence type="ECO:0000256" key="10">
    <source>
        <dbReference type="SAM" id="MobiDB-lite"/>
    </source>
</evidence>
<keyword evidence="8" id="KW-0131">Cell cycle</keyword>
<dbReference type="GO" id="GO:0000444">
    <property type="term" value="C:MIS12/MIND type complex"/>
    <property type="evidence" value="ECO:0007669"/>
    <property type="project" value="TreeGrafter"/>
</dbReference>
<keyword evidence="4" id="KW-0132">Cell division</keyword>
<evidence type="ECO:0000256" key="1">
    <source>
        <dbReference type="ARBA" id="ARBA00004629"/>
    </source>
</evidence>
<reference evidence="11" key="1">
    <citation type="submission" date="2022-10" db="EMBL/GenBank/DDBJ databases">
        <title>Culturing micro-colonial fungi from biological soil crusts in the Mojave desert and describing Neophaeococcomyces mojavensis, and introducing the new genera and species Taxawa tesnikishii.</title>
        <authorList>
            <person name="Kurbessoian T."/>
            <person name="Stajich J.E."/>
        </authorList>
    </citation>
    <scope>NUCLEOTIDE SEQUENCE</scope>
    <source>
        <strain evidence="11">TK_41</strain>
    </source>
</reference>
<accession>A0AA38X3H9</accession>
<evidence type="ECO:0000256" key="3">
    <source>
        <dbReference type="ARBA" id="ARBA00022454"/>
    </source>
</evidence>
<evidence type="ECO:0000256" key="6">
    <source>
        <dbReference type="ARBA" id="ARBA00022838"/>
    </source>
</evidence>
<evidence type="ECO:0008006" key="13">
    <source>
        <dbReference type="Google" id="ProtNLM"/>
    </source>
</evidence>
<dbReference type="PANTHER" id="PTHR14527:SF2">
    <property type="entry name" value="PROTEIN MIS12 HOMOLOG"/>
    <property type="match status" value="1"/>
</dbReference>
<dbReference type="EMBL" id="JAPDRK010000015">
    <property type="protein sequence ID" value="KAJ9606010.1"/>
    <property type="molecule type" value="Genomic_DNA"/>
</dbReference>
<name>A0AA38X3H9_9EURO</name>
<comment type="similarity">
    <text evidence="2">Belongs to the mis12 family.</text>
</comment>
<comment type="subcellular location">
    <subcellularLocation>
        <location evidence="1">Chromosome</location>
        <location evidence="1">Centromere</location>
        <location evidence="1">Kinetochore</location>
    </subcellularLocation>
</comment>
<evidence type="ECO:0000256" key="4">
    <source>
        <dbReference type="ARBA" id="ARBA00022618"/>
    </source>
</evidence>
<dbReference type="GO" id="GO:0005634">
    <property type="term" value="C:nucleus"/>
    <property type="evidence" value="ECO:0007669"/>
    <property type="project" value="InterPro"/>
</dbReference>
<evidence type="ECO:0000256" key="5">
    <source>
        <dbReference type="ARBA" id="ARBA00022776"/>
    </source>
</evidence>
<gene>
    <name evidence="11" type="ORF">H2200_009859</name>
</gene>
<dbReference type="GO" id="GO:0051301">
    <property type="term" value="P:cell division"/>
    <property type="evidence" value="ECO:0007669"/>
    <property type="project" value="UniProtKB-KW"/>
</dbReference>
<evidence type="ECO:0000256" key="2">
    <source>
        <dbReference type="ARBA" id="ARBA00008643"/>
    </source>
</evidence>
<dbReference type="Pfam" id="PF05859">
    <property type="entry name" value="Mis12"/>
    <property type="match status" value="1"/>
</dbReference>
<keyword evidence="5" id="KW-0498">Mitosis</keyword>
<keyword evidence="3" id="KW-0158">Chromosome</keyword>
<keyword evidence="6" id="KW-0995">Kinetochore</keyword>
<sequence>MADSSQAATSLLTEHLQYTPLALIDDIINSVNEFVRQGLASLEIGLLNEPPESLGFRGTDESSVEELAKHEVDEGLQKLETLLYSIIDKNFDKFEIYVLRNILSVPAELVNWVRLSHYENLSYPPSSDAPTVESVQTLRTKLAAERGASRALLKEYNRNQAIIHQLQSLIGNGQVTPSNLSFLTNGTSAQSLTTNTNFAVSQLPALRATLAEIRPKLAALKNASINVESAKDEDKEERRGYIEQRTRSHLQRNGEGLQEPMAAVSGKRVDPEEIQALEKVAAIFEPT</sequence>
<organism evidence="11 12">
    <name type="scientific">Cladophialophora chaetospira</name>
    <dbReference type="NCBI Taxonomy" id="386627"/>
    <lineage>
        <taxon>Eukaryota</taxon>
        <taxon>Fungi</taxon>
        <taxon>Dikarya</taxon>
        <taxon>Ascomycota</taxon>
        <taxon>Pezizomycotina</taxon>
        <taxon>Eurotiomycetes</taxon>
        <taxon>Chaetothyriomycetidae</taxon>
        <taxon>Chaetothyriales</taxon>
        <taxon>Herpotrichiellaceae</taxon>
        <taxon>Cladophialophora</taxon>
    </lineage>
</organism>
<evidence type="ECO:0000256" key="9">
    <source>
        <dbReference type="ARBA" id="ARBA00023328"/>
    </source>
</evidence>
<comment type="caution">
    <text evidence="11">The sequence shown here is derived from an EMBL/GenBank/DDBJ whole genome shotgun (WGS) entry which is preliminary data.</text>
</comment>
<evidence type="ECO:0000313" key="12">
    <source>
        <dbReference type="Proteomes" id="UP001172673"/>
    </source>
</evidence>
<evidence type="ECO:0000313" key="11">
    <source>
        <dbReference type="EMBL" id="KAJ9606010.1"/>
    </source>
</evidence>
<keyword evidence="12" id="KW-1185">Reference proteome</keyword>
<dbReference type="GO" id="GO:0051382">
    <property type="term" value="P:kinetochore assembly"/>
    <property type="evidence" value="ECO:0007669"/>
    <property type="project" value="TreeGrafter"/>
</dbReference>
<evidence type="ECO:0000256" key="7">
    <source>
        <dbReference type="ARBA" id="ARBA00023054"/>
    </source>
</evidence>
<keyword evidence="7" id="KW-0175">Coiled coil</keyword>
<dbReference type="GO" id="GO:0000070">
    <property type="term" value="P:mitotic sister chromatid segregation"/>
    <property type="evidence" value="ECO:0007669"/>
    <property type="project" value="TreeGrafter"/>
</dbReference>